<comment type="caution">
    <text evidence="2">The sequence shown here is derived from an EMBL/GenBank/DDBJ whole genome shotgun (WGS) entry which is preliminary data.</text>
</comment>
<dbReference type="InterPro" id="IPR039422">
    <property type="entry name" value="MarR/SlyA-like"/>
</dbReference>
<dbReference type="RefSeq" id="WP_378288339.1">
    <property type="nucleotide sequence ID" value="NZ_JBHSON010000086.1"/>
</dbReference>
<dbReference type="Gene3D" id="1.10.10.10">
    <property type="entry name" value="Winged helix-like DNA-binding domain superfamily/Winged helix DNA-binding domain"/>
    <property type="match status" value="1"/>
</dbReference>
<evidence type="ECO:0000313" key="3">
    <source>
        <dbReference type="Proteomes" id="UP001596074"/>
    </source>
</evidence>
<dbReference type="InterPro" id="IPR036388">
    <property type="entry name" value="WH-like_DNA-bd_sf"/>
</dbReference>
<dbReference type="Pfam" id="PF12802">
    <property type="entry name" value="MarR_2"/>
    <property type="match status" value="1"/>
</dbReference>
<proteinExistence type="predicted"/>
<dbReference type="InterPro" id="IPR036390">
    <property type="entry name" value="WH_DNA-bd_sf"/>
</dbReference>
<feature type="domain" description="HTH marR-type" evidence="1">
    <location>
        <begin position="1"/>
        <end position="149"/>
    </location>
</feature>
<dbReference type="SMART" id="SM00347">
    <property type="entry name" value="HTH_MARR"/>
    <property type="match status" value="1"/>
</dbReference>
<reference evidence="3" key="1">
    <citation type="journal article" date="2019" name="Int. J. Syst. Evol. Microbiol.">
        <title>The Global Catalogue of Microorganisms (GCM) 10K type strain sequencing project: providing services to taxonomists for standard genome sequencing and annotation.</title>
        <authorList>
            <consortium name="The Broad Institute Genomics Platform"/>
            <consortium name="The Broad Institute Genome Sequencing Center for Infectious Disease"/>
            <person name="Wu L."/>
            <person name="Ma J."/>
        </authorList>
    </citation>
    <scope>NUCLEOTIDE SEQUENCE [LARGE SCALE GENOMIC DNA]</scope>
    <source>
        <strain evidence="3">KCTC 42087</strain>
    </source>
</reference>
<gene>
    <name evidence="2" type="ORF">ACFPZN_42775</name>
</gene>
<organism evidence="2 3">
    <name type="scientific">Actinomadura rugatobispora</name>
    <dbReference type="NCBI Taxonomy" id="1994"/>
    <lineage>
        <taxon>Bacteria</taxon>
        <taxon>Bacillati</taxon>
        <taxon>Actinomycetota</taxon>
        <taxon>Actinomycetes</taxon>
        <taxon>Streptosporangiales</taxon>
        <taxon>Thermomonosporaceae</taxon>
        <taxon>Actinomadura</taxon>
    </lineage>
</organism>
<dbReference type="InterPro" id="IPR000835">
    <property type="entry name" value="HTH_MarR-typ"/>
</dbReference>
<accession>A0ABW1ACV8</accession>
<dbReference type="PANTHER" id="PTHR33164:SF99">
    <property type="entry name" value="MARR FAMILY REGULATORY PROTEIN"/>
    <property type="match status" value="1"/>
</dbReference>
<dbReference type="PANTHER" id="PTHR33164">
    <property type="entry name" value="TRANSCRIPTIONAL REGULATOR, MARR FAMILY"/>
    <property type="match status" value="1"/>
</dbReference>
<dbReference type="EMBL" id="JBHSON010000086">
    <property type="protein sequence ID" value="MFC5752379.1"/>
    <property type="molecule type" value="Genomic_DNA"/>
</dbReference>
<sequence length="163" mass="18251">MHDGTGEWLDEHEERAWRAFFDAQVLFWRRMARDLQRDTGLSEPDFAILGALLEAPGGALRPYELGGVTDFEKSRLHHHLTRMAKRGLVTRESCPDVPRAAIVTLTAEGRAAITAAFPRRADHIRRRLISPLTRAQLDSLTEISDRIQAPLRSDGPSGKATTD</sequence>
<name>A0ABW1ACV8_9ACTN</name>
<dbReference type="PROSITE" id="PS50995">
    <property type="entry name" value="HTH_MARR_2"/>
    <property type="match status" value="1"/>
</dbReference>
<evidence type="ECO:0000313" key="2">
    <source>
        <dbReference type="EMBL" id="MFC5752379.1"/>
    </source>
</evidence>
<keyword evidence="3" id="KW-1185">Reference proteome</keyword>
<protein>
    <submittedName>
        <fullName evidence="2">MarR family winged helix-turn-helix transcriptional regulator</fullName>
    </submittedName>
</protein>
<dbReference type="Proteomes" id="UP001596074">
    <property type="component" value="Unassembled WGS sequence"/>
</dbReference>
<evidence type="ECO:0000259" key="1">
    <source>
        <dbReference type="PROSITE" id="PS50995"/>
    </source>
</evidence>
<dbReference type="SUPFAM" id="SSF46785">
    <property type="entry name" value="Winged helix' DNA-binding domain"/>
    <property type="match status" value="1"/>
</dbReference>